<sequence length="69" mass="7519">MPGRTCNDYLRLPRTTAITPAVSSYSTRAQLTRSASASCAALAGSVRRAFQERDRRRALGQHLKGSTHS</sequence>
<evidence type="ECO:0000313" key="1">
    <source>
        <dbReference type="EMBL" id="NYE95052.1"/>
    </source>
</evidence>
<organism evidence="1 2">
    <name type="scientific">Psychromicrobium silvestre</name>
    <dbReference type="NCBI Taxonomy" id="1645614"/>
    <lineage>
        <taxon>Bacteria</taxon>
        <taxon>Bacillati</taxon>
        <taxon>Actinomycetota</taxon>
        <taxon>Actinomycetes</taxon>
        <taxon>Micrococcales</taxon>
        <taxon>Micrococcaceae</taxon>
        <taxon>Psychromicrobium</taxon>
    </lineage>
</organism>
<accession>A0A7Y9LT09</accession>
<dbReference type="Proteomes" id="UP000521748">
    <property type="component" value="Unassembled WGS sequence"/>
</dbReference>
<protein>
    <submittedName>
        <fullName evidence="1">Uncharacterized protein</fullName>
    </submittedName>
</protein>
<dbReference type="AlphaFoldDB" id="A0A7Y9LT09"/>
<dbReference type="EMBL" id="JACBYQ010000001">
    <property type="protein sequence ID" value="NYE95052.1"/>
    <property type="molecule type" value="Genomic_DNA"/>
</dbReference>
<comment type="caution">
    <text evidence="1">The sequence shown here is derived from an EMBL/GenBank/DDBJ whole genome shotgun (WGS) entry which is preliminary data.</text>
</comment>
<gene>
    <name evidence="1" type="ORF">FHU41_001273</name>
</gene>
<proteinExistence type="predicted"/>
<evidence type="ECO:0000313" key="2">
    <source>
        <dbReference type="Proteomes" id="UP000521748"/>
    </source>
</evidence>
<reference evidence="1 2" key="1">
    <citation type="submission" date="2020-07" db="EMBL/GenBank/DDBJ databases">
        <title>Sequencing the genomes of 1000 actinobacteria strains.</title>
        <authorList>
            <person name="Klenk H.-P."/>
        </authorList>
    </citation>
    <scope>NUCLEOTIDE SEQUENCE [LARGE SCALE GENOMIC DNA]</scope>
    <source>
        <strain evidence="1 2">DSM 102047</strain>
    </source>
</reference>
<keyword evidence="2" id="KW-1185">Reference proteome</keyword>
<name>A0A7Y9LT09_9MICC</name>